<dbReference type="Pfam" id="PF09968">
    <property type="entry name" value="DUF2202"/>
    <property type="match status" value="1"/>
</dbReference>
<dbReference type="CDD" id="cd01048">
    <property type="entry name" value="Ferritin_like_AB2"/>
    <property type="match status" value="1"/>
</dbReference>
<sequence>MKNFMLFLVLIIGFFSCQEDQKPLINNSITEQEETSLLYMREEEKLAHDVYMHAYSKYGILAFQNIAESENQHVNAILNLMEIHQIQDPLIGSETPGKFTLPEIQTLYQDVIAKVNLSLEDALLAGMLIEDLDIYDLENALMDIDNASIQRIYHSLQCGSMNHLRAFENLVSSSNISYTPVYISQSDYEDIINSTQLSCNN</sequence>
<dbReference type="Proteomes" id="UP000185221">
    <property type="component" value="Unassembled WGS sequence"/>
</dbReference>
<dbReference type="EMBL" id="FSRC01000003">
    <property type="protein sequence ID" value="SIO18569.1"/>
    <property type="molecule type" value="Genomic_DNA"/>
</dbReference>
<name>A0A1N6HFX5_9BACT</name>
<accession>A0A1N6HFX5</accession>
<proteinExistence type="predicted"/>
<dbReference type="InterPro" id="IPR012347">
    <property type="entry name" value="Ferritin-like"/>
</dbReference>
<reference evidence="3" key="1">
    <citation type="submission" date="2016-11" db="EMBL/GenBank/DDBJ databases">
        <authorList>
            <person name="Varghese N."/>
            <person name="Submissions S."/>
        </authorList>
    </citation>
    <scope>NUCLEOTIDE SEQUENCE [LARGE SCALE GENOMIC DNA]</scope>
    <source>
        <strain evidence="3">DSM 15292</strain>
    </source>
</reference>
<dbReference type="STRING" id="226505.SAMN05444394_3810"/>
<feature type="domain" description="DUF2202" evidence="1">
    <location>
        <begin position="35"/>
        <end position="194"/>
    </location>
</feature>
<dbReference type="PROSITE" id="PS51257">
    <property type="entry name" value="PROKAR_LIPOPROTEIN"/>
    <property type="match status" value="1"/>
</dbReference>
<dbReference type="RefSeq" id="WP_084561069.1">
    <property type="nucleotide sequence ID" value="NZ_FSRC01000003.1"/>
</dbReference>
<evidence type="ECO:0000259" key="1">
    <source>
        <dbReference type="Pfam" id="PF09968"/>
    </source>
</evidence>
<organism evidence="2 3">
    <name type="scientific">Algoriphagus halophilus</name>
    <dbReference type="NCBI Taxonomy" id="226505"/>
    <lineage>
        <taxon>Bacteria</taxon>
        <taxon>Pseudomonadati</taxon>
        <taxon>Bacteroidota</taxon>
        <taxon>Cytophagia</taxon>
        <taxon>Cytophagales</taxon>
        <taxon>Cyclobacteriaceae</taxon>
        <taxon>Algoriphagus</taxon>
    </lineage>
</organism>
<dbReference type="SUPFAM" id="SSF47240">
    <property type="entry name" value="Ferritin-like"/>
    <property type="match status" value="1"/>
</dbReference>
<evidence type="ECO:0000313" key="2">
    <source>
        <dbReference type="EMBL" id="SIO18569.1"/>
    </source>
</evidence>
<dbReference type="AlphaFoldDB" id="A0A1N6HFX5"/>
<evidence type="ECO:0000313" key="3">
    <source>
        <dbReference type="Proteomes" id="UP000185221"/>
    </source>
</evidence>
<keyword evidence="3" id="KW-1185">Reference proteome</keyword>
<dbReference type="OrthoDB" id="9801086at2"/>
<gene>
    <name evidence="2" type="ORF">SAMN05444394_3810</name>
</gene>
<dbReference type="Gene3D" id="1.20.1260.10">
    <property type="match status" value="1"/>
</dbReference>
<dbReference type="InterPro" id="IPR019243">
    <property type="entry name" value="DUF2202"/>
</dbReference>
<dbReference type="InterPro" id="IPR009078">
    <property type="entry name" value="Ferritin-like_SF"/>
</dbReference>
<protein>
    <recommendedName>
        <fullName evidence="1">DUF2202 domain-containing protein</fullName>
    </recommendedName>
</protein>